<dbReference type="AlphaFoldDB" id="A0A927GU06"/>
<evidence type="ECO:0000256" key="2">
    <source>
        <dbReference type="ARBA" id="ARBA00022527"/>
    </source>
</evidence>
<dbReference type="GO" id="GO:0005524">
    <property type="term" value="F:ATP binding"/>
    <property type="evidence" value="ECO:0007669"/>
    <property type="project" value="UniProtKB-UniRule"/>
</dbReference>
<dbReference type="InterPro" id="IPR050236">
    <property type="entry name" value="Ser_Thr_kinase_AGC"/>
</dbReference>
<feature type="binding site" evidence="9">
    <location>
        <position position="53"/>
    </location>
    <ligand>
        <name>ATP</name>
        <dbReference type="ChEBI" id="CHEBI:30616"/>
    </ligand>
</feature>
<keyword evidence="10" id="KW-1133">Transmembrane helix</keyword>
<keyword evidence="13" id="KW-1185">Reference proteome</keyword>
<comment type="catalytic activity">
    <reaction evidence="8">
        <text>L-seryl-[protein] + ATP = O-phospho-L-seryl-[protein] + ADP + H(+)</text>
        <dbReference type="Rhea" id="RHEA:17989"/>
        <dbReference type="Rhea" id="RHEA-COMP:9863"/>
        <dbReference type="Rhea" id="RHEA-COMP:11604"/>
        <dbReference type="ChEBI" id="CHEBI:15378"/>
        <dbReference type="ChEBI" id="CHEBI:29999"/>
        <dbReference type="ChEBI" id="CHEBI:30616"/>
        <dbReference type="ChEBI" id="CHEBI:83421"/>
        <dbReference type="ChEBI" id="CHEBI:456216"/>
        <dbReference type="EC" id="2.7.11.1"/>
    </reaction>
</comment>
<accession>A0A927GU06</accession>
<proteinExistence type="predicted"/>
<dbReference type="Gene3D" id="3.30.200.20">
    <property type="entry name" value="Phosphorylase Kinase, domain 1"/>
    <property type="match status" value="1"/>
</dbReference>
<dbReference type="EC" id="2.7.11.1" evidence="1"/>
<dbReference type="InterPro" id="IPR000719">
    <property type="entry name" value="Prot_kinase_dom"/>
</dbReference>
<evidence type="ECO:0000256" key="1">
    <source>
        <dbReference type="ARBA" id="ARBA00012513"/>
    </source>
</evidence>
<dbReference type="GO" id="GO:0004674">
    <property type="term" value="F:protein serine/threonine kinase activity"/>
    <property type="evidence" value="ECO:0007669"/>
    <property type="project" value="UniProtKB-KW"/>
</dbReference>
<dbReference type="InterPro" id="IPR011009">
    <property type="entry name" value="Kinase-like_dom_sf"/>
</dbReference>
<evidence type="ECO:0000256" key="8">
    <source>
        <dbReference type="ARBA" id="ARBA00048679"/>
    </source>
</evidence>
<name>A0A927GU06_9BACL</name>
<feature type="transmembrane region" description="Helical" evidence="10">
    <location>
        <begin position="286"/>
        <end position="306"/>
    </location>
</feature>
<dbReference type="InterPro" id="IPR017441">
    <property type="entry name" value="Protein_kinase_ATP_BS"/>
</dbReference>
<evidence type="ECO:0000256" key="7">
    <source>
        <dbReference type="ARBA" id="ARBA00047899"/>
    </source>
</evidence>
<keyword evidence="4 9" id="KW-0547">Nucleotide-binding</keyword>
<dbReference type="Pfam" id="PF00069">
    <property type="entry name" value="Pkinase"/>
    <property type="match status" value="1"/>
</dbReference>
<comment type="catalytic activity">
    <reaction evidence="7">
        <text>L-threonyl-[protein] + ATP = O-phospho-L-threonyl-[protein] + ADP + H(+)</text>
        <dbReference type="Rhea" id="RHEA:46608"/>
        <dbReference type="Rhea" id="RHEA-COMP:11060"/>
        <dbReference type="Rhea" id="RHEA-COMP:11605"/>
        <dbReference type="ChEBI" id="CHEBI:15378"/>
        <dbReference type="ChEBI" id="CHEBI:30013"/>
        <dbReference type="ChEBI" id="CHEBI:30616"/>
        <dbReference type="ChEBI" id="CHEBI:61977"/>
        <dbReference type="ChEBI" id="CHEBI:456216"/>
        <dbReference type="EC" id="2.7.11.1"/>
    </reaction>
</comment>
<evidence type="ECO:0000256" key="3">
    <source>
        <dbReference type="ARBA" id="ARBA00022679"/>
    </source>
</evidence>
<comment type="caution">
    <text evidence="12">The sequence shown here is derived from an EMBL/GenBank/DDBJ whole genome shotgun (WGS) entry which is preliminary data.</text>
</comment>
<keyword evidence="10" id="KW-0812">Transmembrane</keyword>
<evidence type="ECO:0000313" key="12">
    <source>
        <dbReference type="EMBL" id="MBD2848414.1"/>
    </source>
</evidence>
<organism evidence="12 13">
    <name type="scientific">Paenibacillus sabuli</name>
    <dbReference type="NCBI Taxonomy" id="2772509"/>
    <lineage>
        <taxon>Bacteria</taxon>
        <taxon>Bacillati</taxon>
        <taxon>Bacillota</taxon>
        <taxon>Bacilli</taxon>
        <taxon>Bacillales</taxon>
        <taxon>Paenibacillaceae</taxon>
        <taxon>Paenibacillus</taxon>
    </lineage>
</organism>
<dbReference type="EMBL" id="JACXIZ010000065">
    <property type="protein sequence ID" value="MBD2848414.1"/>
    <property type="molecule type" value="Genomic_DNA"/>
</dbReference>
<dbReference type="SUPFAM" id="SSF56112">
    <property type="entry name" value="Protein kinase-like (PK-like)"/>
    <property type="match status" value="1"/>
</dbReference>
<keyword evidence="6 9" id="KW-0067">ATP-binding</keyword>
<dbReference type="SMART" id="SM00220">
    <property type="entry name" value="S_TKc"/>
    <property type="match status" value="1"/>
</dbReference>
<evidence type="ECO:0000256" key="10">
    <source>
        <dbReference type="SAM" id="Phobius"/>
    </source>
</evidence>
<dbReference type="PROSITE" id="PS50011">
    <property type="entry name" value="PROTEIN_KINASE_DOM"/>
    <property type="match status" value="1"/>
</dbReference>
<keyword evidence="5" id="KW-0418">Kinase</keyword>
<sequence>MAVADQLELQLQHGTIIAGKWKGGRYRIERLLGEGANGKVYLVESRGRRYALKVGADAVDLQSEINGLQALARQGTPREEPFLVEVDDFRDGRGHEYPFYVMRYVRGKPLADYIAKEGPEWVPLIGYHLLMRLAALHEAGWVFGDLKPDNVLVAEYGRAQLVDYGGVTAIGSGVRQFTEVFDRGYWSAGSRTADPQYDLFSFAVLFIQLVEGKRLDELTRTLLPHSRVPAELLRLAEDHPVLAPARGWLRRALQGEFGSAREAAASWQRELHRARVARPAGSGPRWLGGLFVASALLLATTIFWLVR</sequence>
<evidence type="ECO:0000256" key="5">
    <source>
        <dbReference type="ARBA" id="ARBA00022777"/>
    </source>
</evidence>
<evidence type="ECO:0000256" key="9">
    <source>
        <dbReference type="PROSITE-ProRule" id="PRU10141"/>
    </source>
</evidence>
<dbReference type="PANTHER" id="PTHR24356">
    <property type="entry name" value="SERINE/THREONINE-PROTEIN KINASE"/>
    <property type="match status" value="1"/>
</dbReference>
<reference evidence="12" key="1">
    <citation type="submission" date="2020-09" db="EMBL/GenBank/DDBJ databases">
        <title>A novel bacterium of genus Paenibacillus, isolated from South China Sea.</title>
        <authorList>
            <person name="Huang H."/>
            <person name="Mo K."/>
            <person name="Hu Y."/>
        </authorList>
    </citation>
    <scope>NUCLEOTIDE SEQUENCE</scope>
    <source>
        <strain evidence="12">IB182496</strain>
    </source>
</reference>
<evidence type="ECO:0000313" key="13">
    <source>
        <dbReference type="Proteomes" id="UP000621560"/>
    </source>
</evidence>
<dbReference type="PROSITE" id="PS00107">
    <property type="entry name" value="PROTEIN_KINASE_ATP"/>
    <property type="match status" value="1"/>
</dbReference>
<evidence type="ECO:0000256" key="4">
    <source>
        <dbReference type="ARBA" id="ARBA00022741"/>
    </source>
</evidence>
<evidence type="ECO:0000256" key="6">
    <source>
        <dbReference type="ARBA" id="ARBA00022840"/>
    </source>
</evidence>
<gene>
    <name evidence="12" type="ORF">IDH44_24800</name>
</gene>
<keyword evidence="10" id="KW-0472">Membrane</keyword>
<dbReference type="Proteomes" id="UP000621560">
    <property type="component" value="Unassembled WGS sequence"/>
</dbReference>
<dbReference type="Gene3D" id="1.10.510.10">
    <property type="entry name" value="Transferase(Phosphotransferase) domain 1"/>
    <property type="match status" value="1"/>
</dbReference>
<evidence type="ECO:0000259" key="11">
    <source>
        <dbReference type="PROSITE" id="PS50011"/>
    </source>
</evidence>
<keyword evidence="3" id="KW-0808">Transferase</keyword>
<keyword evidence="2" id="KW-0723">Serine/threonine-protein kinase</keyword>
<feature type="domain" description="Protein kinase" evidence="11">
    <location>
        <begin position="26"/>
        <end position="307"/>
    </location>
</feature>
<protein>
    <recommendedName>
        <fullName evidence="1">non-specific serine/threonine protein kinase</fullName>
        <ecNumber evidence="1">2.7.11.1</ecNumber>
    </recommendedName>
</protein>